<keyword evidence="1" id="KW-0805">Transcription regulation</keyword>
<dbReference type="RefSeq" id="WP_007007037.1">
    <property type="nucleotide sequence ID" value="NZ_CP139720.1"/>
</dbReference>
<proteinExistence type="predicted"/>
<evidence type="ECO:0000256" key="2">
    <source>
        <dbReference type="ARBA" id="ARBA00023125"/>
    </source>
</evidence>
<dbReference type="PANTHER" id="PTHR46796:SF6">
    <property type="entry name" value="ARAC SUBFAMILY"/>
    <property type="match status" value="1"/>
</dbReference>
<dbReference type="Gene3D" id="1.10.10.60">
    <property type="entry name" value="Homeodomain-like"/>
    <property type="match status" value="1"/>
</dbReference>
<sequence>MLSDETNSLAPLDAFQAGVRNVCGQFLVSPPDGARDMRGLITLKQRQALAVAVVRNSAARINRDWRCIRQDSAEHLFLVLQKSGHSVMRQGDADVRLAPGDFIMIDSAYPSRFLYGDSGSLQYSVHLNRSEFAHRFGTAALGGCPIPGSTEIGMALRATIDRLVNSEDAAAAQQHFIGEAFFNLMGAYLCGLEAGTLASARTSDELLVTKARAYIRQRFRDPACTPASVASAMGVSLRALQRRFQAAGLSLSECLIATRLDYVCNRLMAQKSAGTSERISTIAFDAGFNDLSYFNRQFRARFRVPPGEYRLHAATSSAKNPTQ</sequence>
<evidence type="ECO:0000313" key="5">
    <source>
        <dbReference type="EMBL" id="MBY8915970.1"/>
    </source>
</evidence>
<dbReference type="PANTHER" id="PTHR46796">
    <property type="entry name" value="HTH-TYPE TRANSCRIPTIONAL ACTIVATOR RHAS-RELATED"/>
    <property type="match status" value="1"/>
</dbReference>
<evidence type="ECO:0000313" key="6">
    <source>
        <dbReference type="Proteomes" id="UP000777661"/>
    </source>
</evidence>
<dbReference type="InterPro" id="IPR020449">
    <property type="entry name" value="Tscrpt_reg_AraC-type_HTH"/>
</dbReference>
<dbReference type="Proteomes" id="UP000777661">
    <property type="component" value="Unassembled WGS sequence"/>
</dbReference>
<dbReference type="InterPro" id="IPR018060">
    <property type="entry name" value="HTH_AraC"/>
</dbReference>
<dbReference type="InterPro" id="IPR050204">
    <property type="entry name" value="AraC_XylS_family_regulators"/>
</dbReference>
<organism evidence="5 6">
    <name type="scientific">Nitratireductor rhodophyticola</name>
    <dbReference type="NCBI Taxonomy" id="2854036"/>
    <lineage>
        <taxon>Bacteria</taxon>
        <taxon>Pseudomonadati</taxon>
        <taxon>Pseudomonadota</taxon>
        <taxon>Alphaproteobacteria</taxon>
        <taxon>Hyphomicrobiales</taxon>
        <taxon>Phyllobacteriaceae</taxon>
        <taxon>Nitratireductor</taxon>
    </lineage>
</organism>
<accession>A0ABS7R6G4</accession>
<feature type="domain" description="HTH araC/xylS-type" evidence="4">
    <location>
        <begin position="209"/>
        <end position="312"/>
    </location>
</feature>
<name>A0ABS7R6G4_9HYPH</name>
<evidence type="ECO:0000256" key="3">
    <source>
        <dbReference type="ARBA" id="ARBA00023163"/>
    </source>
</evidence>
<dbReference type="InterPro" id="IPR009057">
    <property type="entry name" value="Homeodomain-like_sf"/>
</dbReference>
<dbReference type="Pfam" id="PF14525">
    <property type="entry name" value="AraC_binding_2"/>
    <property type="match status" value="1"/>
</dbReference>
<keyword evidence="6" id="KW-1185">Reference proteome</keyword>
<dbReference type="InterPro" id="IPR035418">
    <property type="entry name" value="AraC-bd_2"/>
</dbReference>
<keyword evidence="2" id="KW-0238">DNA-binding</keyword>
<dbReference type="PRINTS" id="PR00032">
    <property type="entry name" value="HTHARAC"/>
</dbReference>
<gene>
    <name evidence="5" type="ORF">KVG22_05190</name>
</gene>
<protein>
    <submittedName>
        <fullName evidence="5">Helix-turn-helix domain-containing protein</fullName>
    </submittedName>
</protein>
<reference evidence="5 6" key="1">
    <citation type="submission" date="2021-06" db="EMBL/GenBank/DDBJ databases">
        <title>Nitratireductor porphyridii sp. nov., isolated from a small marine red alga, Porphyridium purpureum in South Korea.</title>
        <authorList>
            <person name="Kim K.H."/>
            <person name="Kristyanto S."/>
            <person name="Jeon C.O."/>
        </authorList>
    </citation>
    <scope>NUCLEOTIDE SEQUENCE [LARGE SCALE GENOMIC DNA]</scope>
    <source>
        <strain evidence="5 6">R6</strain>
    </source>
</reference>
<dbReference type="Pfam" id="PF12833">
    <property type="entry name" value="HTH_18"/>
    <property type="match status" value="1"/>
</dbReference>
<dbReference type="PROSITE" id="PS01124">
    <property type="entry name" value="HTH_ARAC_FAMILY_2"/>
    <property type="match status" value="1"/>
</dbReference>
<dbReference type="SUPFAM" id="SSF46689">
    <property type="entry name" value="Homeodomain-like"/>
    <property type="match status" value="1"/>
</dbReference>
<dbReference type="SMART" id="SM00342">
    <property type="entry name" value="HTH_ARAC"/>
    <property type="match status" value="1"/>
</dbReference>
<dbReference type="EMBL" id="JAHSQO010000002">
    <property type="protein sequence ID" value="MBY8915970.1"/>
    <property type="molecule type" value="Genomic_DNA"/>
</dbReference>
<comment type="caution">
    <text evidence="5">The sequence shown here is derived from an EMBL/GenBank/DDBJ whole genome shotgun (WGS) entry which is preliminary data.</text>
</comment>
<evidence type="ECO:0000259" key="4">
    <source>
        <dbReference type="PROSITE" id="PS01124"/>
    </source>
</evidence>
<evidence type="ECO:0000256" key="1">
    <source>
        <dbReference type="ARBA" id="ARBA00023015"/>
    </source>
</evidence>
<keyword evidence="3" id="KW-0804">Transcription</keyword>